<dbReference type="AlphaFoldDB" id="A0A5A7P840"/>
<organism evidence="1 2">
    <name type="scientific">Striga asiatica</name>
    <name type="common">Asiatic witchweed</name>
    <name type="synonym">Buchnera asiatica</name>
    <dbReference type="NCBI Taxonomy" id="4170"/>
    <lineage>
        <taxon>Eukaryota</taxon>
        <taxon>Viridiplantae</taxon>
        <taxon>Streptophyta</taxon>
        <taxon>Embryophyta</taxon>
        <taxon>Tracheophyta</taxon>
        <taxon>Spermatophyta</taxon>
        <taxon>Magnoliopsida</taxon>
        <taxon>eudicotyledons</taxon>
        <taxon>Gunneridae</taxon>
        <taxon>Pentapetalae</taxon>
        <taxon>asterids</taxon>
        <taxon>lamiids</taxon>
        <taxon>Lamiales</taxon>
        <taxon>Orobanchaceae</taxon>
        <taxon>Buchnereae</taxon>
        <taxon>Striga</taxon>
    </lineage>
</organism>
<protein>
    <submittedName>
        <fullName evidence="1">Core shell protein</fullName>
    </submittedName>
</protein>
<feature type="non-terminal residue" evidence="1">
    <location>
        <position position="176"/>
    </location>
</feature>
<comment type="caution">
    <text evidence="1">The sequence shown here is derived from an EMBL/GenBank/DDBJ whole genome shotgun (WGS) entry which is preliminary data.</text>
</comment>
<dbReference type="EMBL" id="BKCP01003002">
    <property type="protein sequence ID" value="GER28716.1"/>
    <property type="molecule type" value="Genomic_DNA"/>
</dbReference>
<dbReference type="Proteomes" id="UP000325081">
    <property type="component" value="Unassembled WGS sequence"/>
</dbReference>
<gene>
    <name evidence="1" type="ORF">STAS_04523</name>
</gene>
<keyword evidence="2" id="KW-1185">Reference proteome</keyword>
<evidence type="ECO:0000313" key="2">
    <source>
        <dbReference type="Proteomes" id="UP000325081"/>
    </source>
</evidence>
<reference evidence="2" key="1">
    <citation type="journal article" date="2019" name="Curr. Biol.">
        <title>Genome Sequence of Striga asiatica Provides Insight into the Evolution of Plant Parasitism.</title>
        <authorList>
            <person name="Yoshida S."/>
            <person name="Kim S."/>
            <person name="Wafula E.K."/>
            <person name="Tanskanen J."/>
            <person name="Kim Y.M."/>
            <person name="Honaas L."/>
            <person name="Yang Z."/>
            <person name="Spallek T."/>
            <person name="Conn C.E."/>
            <person name="Ichihashi Y."/>
            <person name="Cheong K."/>
            <person name="Cui S."/>
            <person name="Der J.P."/>
            <person name="Gundlach H."/>
            <person name="Jiao Y."/>
            <person name="Hori C."/>
            <person name="Ishida J.K."/>
            <person name="Kasahara H."/>
            <person name="Kiba T."/>
            <person name="Kim M.S."/>
            <person name="Koo N."/>
            <person name="Laohavisit A."/>
            <person name="Lee Y.H."/>
            <person name="Lumba S."/>
            <person name="McCourt P."/>
            <person name="Mortimer J.C."/>
            <person name="Mutuku J.M."/>
            <person name="Nomura T."/>
            <person name="Sasaki-Sekimoto Y."/>
            <person name="Seto Y."/>
            <person name="Wang Y."/>
            <person name="Wakatake T."/>
            <person name="Sakakibara H."/>
            <person name="Demura T."/>
            <person name="Yamaguchi S."/>
            <person name="Yoneyama K."/>
            <person name="Manabe R.I."/>
            <person name="Nelson D.C."/>
            <person name="Schulman A.H."/>
            <person name="Timko M.P."/>
            <person name="dePamphilis C.W."/>
            <person name="Choi D."/>
            <person name="Shirasu K."/>
        </authorList>
    </citation>
    <scope>NUCLEOTIDE SEQUENCE [LARGE SCALE GENOMIC DNA]</scope>
    <source>
        <strain evidence="2">cv. UVA1</strain>
    </source>
</reference>
<evidence type="ECO:0000313" key="1">
    <source>
        <dbReference type="EMBL" id="GER28716.1"/>
    </source>
</evidence>
<sequence length="176" mass="20279">MFFFTKLNNIYVTSVESYHNSGLTSYSVGYSTSSYSIFVWHRLTCVYYRFISFFHQRAVPNVKSYSRSIQLLELDCFIQSSKSLSIKVHIVPDWVSFNSICCNMRLTTTDCVCWIGVLQSVELWLTMLAVRKPARAIAKKSISSAQKLIRNLEIGDLLQIFQIESPVRIFEFAELG</sequence>
<name>A0A5A7P840_STRAF</name>
<proteinExistence type="predicted"/>
<accession>A0A5A7P840</accession>